<dbReference type="PANTHER" id="PTHR46112:SF8">
    <property type="entry name" value="CYTOPLASMIC PEPTIDASE PEPQ-RELATED"/>
    <property type="match status" value="1"/>
</dbReference>
<dbReference type="AlphaFoldDB" id="G7Q9R9"/>
<dbReference type="Gene3D" id="3.90.230.10">
    <property type="entry name" value="Creatinase/methionine aminopeptidase superfamily"/>
    <property type="match status" value="1"/>
</dbReference>
<evidence type="ECO:0000259" key="1">
    <source>
        <dbReference type="Pfam" id="PF00557"/>
    </source>
</evidence>
<name>G7Q9R9_9BACT</name>
<dbReference type="InterPro" id="IPR050659">
    <property type="entry name" value="Peptidase_M24B"/>
</dbReference>
<reference evidence="4" key="1">
    <citation type="journal article" date="2015" name="Genome Announc.">
        <title>High-Quality Draft Genome Sequence of Desulfovibrio carbinoliphilus FW-101-2B, an Organic Acid-Oxidizing Sulfate-Reducing Bacterium Isolated from Uranium(VI)-Contaminated Groundwater.</title>
        <authorList>
            <person name="Ramsay B.D."/>
            <person name="Hwang C."/>
            <person name="Woo H.L."/>
            <person name="Carroll S.L."/>
            <person name="Lucas S."/>
            <person name="Han J."/>
            <person name="Lapidus A.L."/>
            <person name="Cheng J.F."/>
            <person name="Goodwin L.A."/>
            <person name="Pitluck S."/>
            <person name="Peters L."/>
            <person name="Chertkov O."/>
            <person name="Held B."/>
            <person name="Detter J.C."/>
            <person name="Han C.S."/>
            <person name="Tapia R."/>
            <person name="Land M.L."/>
            <person name="Hauser L.J."/>
            <person name="Kyrpides N.C."/>
            <person name="Ivanova N.N."/>
            <person name="Mikhailova N."/>
            <person name="Pagani I."/>
            <person name="Woyke T."/>
            <person name="Arkin A.P."/>
            <person name="Dehal P."/>
            <person name="Chivian D."/>
            <person name="Criddle C.S."/>
            <person name="Wu W."/>
            <person name="Chakraborty R."/>
            <person name="Hazen T.C."/>
            <person name="Fields M.W."/>
        </authorList>
    </citation>
    <scope>NUCLEOTIDE SEQUENCE [LARGE SCALE GENOMIC DNA]</scope>
    <source>
        <strain evidence="4">FW-101-2B</strain>
    </source>
</reference>
<dbReference type="InterPro" id="IPR000587">
    <property type="entry name" value="Creatinase_N"/>
</dbReference>
<organism evidence="3 4">
    <name type="scientific">Solidesulfovibrio carbinoliphilus subsp. oakridgensis</name>
    <dbReference type="NCBI Taxonomy" id="694327"/>
    <lineage>
        <taxon>Bacteria</taxon>
        <taxon>Pseudomonadati</taxon>
        <taxon>Thermodesulfobacteriota</taxon>
        <taxon>Desulfovibrionia</taxon>
        <taxon>Desulfovibrionales</taxon>
        <taxon>Desulfovibrionaceae</taxon>
        <taxon>Solidesulfovibrio</taxon>
    </lineage>
</organism>
<dbReference type="InterPro" id="IPR000994">
    <property type="entry name" value="Pept_M24"/>
</dbReference>
<sequence length="381" mass="41593">MGGTARPREPNAGTDKERADIVTTTMDQDIFAARRDRLRQRLSAMGHQALLVTHAANRFYLSGFELHDPQCNESAGCLVVAENGRDALFTDSRYRDAALRLWPEADLCIYGSGRFATIADFLRERGLVHLAFEAASMPFETHAHLSAHIGLTPVRQAVEPLRLIKDAAEIERMRRSAAVNHAVMERLPDVLVPGRTEAEAAWEIEKLFREFGASELAFAPIVAVDANAALPHAIPGRTVITDGCLVLVDVGGRRDDYCSDQTRTVWVGKNPPDRFLTMLDRVKRAQAAALAGLRPGLPFRAAHALARQVFEAEGVAAHFTHSLGHGVGLETHEGPSLNPAADGTLAPGMVVTVEPGLYYPEWGGARWEHMALITEDGCETL</sequence>
<dbReference type="Proteomes" id="UP000004662">
    <property type="component" value="Chromosome"/>
</dbReference>
<dbReference type="InterPro" id="IPR029149">
    <property type="entry name" value="Creatin/AminoP/Spt16_N"/>
</dbReference>
<feature type="domain" description="Creatinase N-terminal" evidence="2">
    <location>
        <begin position="34"/>
        <end position="164"/>
    </location>
</feature>
<dbReference type="CDD" id="cd01092">
    <property type="entry name" value="APP-like"/>
    <property type="match status" value="1"/>
</dbReference>
<dbReference type="Pfam" id="PF00557">
    <property type="entry name" value="Peptidase_M24"/>
    <property type="match status" value="1"/>
</dbReference>
<gene>
    <name evidence="3" type="ORF">DFW101_3185</name>
</gene>
<dbReference type="HOGENOM" id="CLU_017266_4_0_7"/>
<dbReference type="Gene3D" id="3.40.350.10">
    <property type="entry name" value="Creatinase/prolidase N-terminal domain"/>
    <property type="match status" value="1"/>
</dbReference>
<dbReference type="SUPFAM" id="SSF55920">
    <property type="entry name" value="Creatinase/aminopeptidase"/>
    <property type="match status" value="1"/>
</dbReference>
<dbReference type="Pfam" id="PF01321">
    <property type="entry name" value="Creatinase_N"/>
    <property type="match status" value="1"/>
</dbReference>
<evidence type="ECO:0000259" key="2">
    <source>
        <dbReference type="Pfam" id="PF01321"/>
    </source>
</evidence>
<keyword evidence="4" id="KW-1185">Reference proteome</keyword>
<protein>
    <submittedName>
        <fullName evidence="3">Peptidase M24</fullName>
    </submittedName>
</protein>
<dbReference type="PANTHER" id="PTHR46112">
    <property type="entry name" value="AMINOPEPTIDASE"/>
    <property type="match status" value="1"/>
</dbReference>
<dbReference type="eggNOG" id="COG0006">
    <property type="taxonomic scope" value="Bacteria"/>
</dbReference>
<dbReference type="STRING" id="694327.DFW101_3185"/>
<accession>G7Q9R9</accession>
<evidence type="ECO:0000313" key="4">
    <source>
        <dbReference type="Proteomes" id="UP000004662"/>
    </source>
</evidence>
<feature type="domain" description="Peptidase M24" evidence="1">
    <location>
        <begin position="171"/>
        <end position="375"/>
    </location>
</feature>
<dbReference type="InterPro" id="IPR036005">
    <property type="entry name" value="Creatinase/aminopeptidase-like"/>
</dbReference>
<proteinExistence type="predicted"/>
<dbReference type="EMBL" id="CM001368">
    <property type="protein sequence ID" value="EHJ49185.1"/>
    <property type="molecule type" value="Genomic_DNA"/>
</dbReference>
<evidence type="ECO:0000313" key="3">
    <source>
        <dbReference type="EMBL" id="EHJ49185.1"/>
    </source>
</evidence>
<dbReference type="SUPFAM" id="SSF53092">
    <property type="entry name" value="Creatinase/prolidase N-terminal domain"/>
    <property type="match status" value="1"/>
</dbReference>